<organism evidence="1 2">
    <name type="scientific">Haloquadratum walsbyi J07HQW2</name>
    <dbReference type="NCBI Taxonomy" id="1238425"/>
    <lineage>
        <taxon>Archaea</taxon>
        <taxon>Methanobacteriati</taxon>
        <taxon>Methanobacteriota</taxon>
        <taxon>Stenosarchaea group</taxon>
        <taxon>Halobacteria</taxon>
        <taxon>Halobacteriales</taxon>
        <taxon>Haloferacaceae</taxon>
        <taxon>Haloquadratum</taxon>
    </lineage>
</organism>
<name>U1PN37_9EURY</name>
<dbReference type="EMBL" id="KE356561">
    <property type="protein sequence ID" value="ERG93661.1"/>
    <property type="molecule type" value="Genomic_DNA"/>
</dbReference>
<sequence>MGWSLHVLYGPDQRIGSLYLRRAALARCIQQAGLPITEVDDDRKYGNSC</sequence>
<gene>
    <name evidence="1" type="ORF">J07HQW2_00094</name>
</gene>
<evidence type="ECO:0000313" key="1">
    <source>
        <dbReference type="EMBL" id="ERG93661.1"/>
    </source>
</evidence>
<protein>
    <submittedName>
        <fullName evidence="1">Uncharacterized protein</fullName>
    </submittedName>
</protein>
<accession>U1PN37</accession>
<dbReference type="HOGENOM" id="CLU_3130791_0_0_2"/>
<evidence type="ECO:0000313" key="2">
    <source>
        <dbReference type="Proteomes" id="UP000030710"/>
    </source>
</evidence>
<dbReference type="Proteomes" id="UP000030710">
    <property type="component" value="Unassembled WGS sequence"/>
</dbReference>
<proteinExistence type="predicted"/>
<reference evidence="1 2" key="1">
    <citation type="journal article" date="2013" name="PLoS ONE">
        <title>Assembly-driven community genomics of a hypersaline microbial ecosystem.</title>
        <authorList>
            <person name="Podell S."/>
            <person name="Ugalde J.A."/>
            <person name="Narasingarao P."/>
            <person name="Banfield J.F."/>
            <person name="Heidelberg K.B."/>
            <person name="Allen E.E."/>
        </authorList>
    </citation>
    <scope>NUCLEOTIDE SEQUENCE [LARGE SCALE GENOMIC DNA]</scope>
    <source>
        <strain evidence="2">J07HQW2</strain>
    </source>
</reference>
<dbReference type="AlphaFoldDB" id="U1PN37"/>
<dbReference type="STRING" id="1238425.J07HQW2_00094"/>